<protein>
    <recommendedName>
        <fullName evidence="3 9">DNA repair protein RecN</fullName>
    </recommendedName>
    <alternativeName>
        <fullName evidence="8 9">Recombination protein N</fullName>
    </alternativeName>
</protein>
<dbReference type="GO" id="GO:0005524">
    <property type="term" value="F:ATP binding"/>
    <property type="evidence" value="ECO:0007669"/>
    <property type="project" value="UniProtKB-KW"/>
</dbReference>
<dbReference type="InterPro" id="IPR003395">
    <property type="entry name" value="RecF/RecN/SMC_N"/>
</dbReference>
<dbReference type="PIRSF" id="PIRSF003128">
    <property type="entry name" value="RecN"/>
    <property type="match status" value="1"/>
</dbReference>
<dbReference type="RefSeq" id="WP_252931958.1">
    <property type="nucleotide sequence ID" value="NZ_JAEUWV010000017.1"/>
</dbReference>
<dbReference type="Gene3D" id="3.40.50.300">
    <property type="entry name" value="P-loop containing nucleotide triphosphate hydrolases"/>
    <property type="match status" value="2"/>
</dbReference>
<dbReference type="GO" id="GO:0009432">
    <property type="term" value="P:SOS response"/>
    <property type="evidence" value="ECO:0007669"/>
    <property type="project" value="TreeGrafter"/>
</dbReference>
<dbReference type="GO" id="GO:0006310">
    <property type="term" value="P:DNA recombination"/>
    <property type="evidence" value="ECO:0007669"/>
    <property type="project" value="InterPro"/>
</dbReference>
<dbReference type="NCBIfam" id="TIGR00634">
    <property type="entry name" value="recN"/>
    <property type="match status" value="1"/>
</dbReference>
<evidence type="ECO:0000259" key="11">
    <source>
        <dbReference type="Pfam" id="PF02463"/>
    </source>
</evidence>
<name>A0AAW5HXE2_9CORY</name>
<dbReference type="FunFam" id="3.40.50.300:FF:000356">
    <property type="entry name" value="DNA repair protein RecN"/>
    <property type="match status" value="1"/>
</dbReference>
<evidence type="ECO:0000256" key="5">
    <source>
        <dbReference type="ARBA" id="ARBA00022763"/>
    </source>
</evidence>
<keyword evidence="5 9" id="KW-0227">DNA damage</keyword>
<dbReference type="EMBL" id="JAEUWV010000017">
    <property type="protein sequence ID" value="MCO6395203.1"/>
    <property type="molecule type" value="Genomic_DNA"/>
</dbReference>
<evidence type="ECO:0000313" key="12">
    <source>
        <dbReference type="EMBL" id="MCO6395203.1"/>
    </source>
</evidence>
<feature type="coiled-coil region" evidence="10">
    <location>
        <begin position="349"/>
        <end position="376"/>
    </location>
</feature>
<evidence type="ECO:0000256" key="2">
    <source>
        <dbReference type="ARBA" id="ARBA00009441"/>
    </source>
</evidence>
<evidence type="ECO:0000256" key="7">
    <source>
        <dbReference type="ARBA" id="ARBA00023204"/>
    </source>
</evidence>
<sequence>MLSEIAIRNLGVIPHASAELSEGLTVLTGETGAGKTMVVTGLRLLTGGRADASRVRTGAPEAVVEGAFAVTGIHEDSREAIAKIAENAGAVLDENGEYVVVRSVKSTGRSKAHFGGRAVPAATLSEVSSHLLTIHGQNDQLRLMSPEQQLHALDRFDPAASKVLRAYQEAWKRWRVAKRDLEERTKRRRELAMEQDRLLFAVNEIDEVAPEPGEDAELVSAIQRLQDVDGLRSAVQEAMVAIDGAEAVGEYDEASAASDLVGQAASALGASTDTQLQELGRRLEEAATVLSDVSSELGTYLFSLDADPHALENMLQRQQSLKVLTRKYASDIDGVLRWRDEAQQRLASIDTSDEALAELQLRVDDAATEMKQHAEELTGIRRDAARRFSEAVTQELHGLAMPKAVLSVRVEGADYGRDGADAVEICLSPNAASEPKPLATSASGGELSRVMLAIEVILAGSTHGATFVFDEVDAGVGGQAAVEIGRRLARLAVNNQVIVVTHLPQVAAYADRHLHVAKNVGDETVTSGVLVLDDAERVEELARMMAGMANSETGKAHAAELLEQAQRETKEFRR</sequence>
<feature type="domain" description="RecF/RecN/SMC N-terminal" evidence="11">
    <location>
        <begin position="2"/>
        <end position="518"/>
    </location>
</feature>
<comment type="caution">
    <text evidence="12">The sequence shown here is derived from an EMBL/GenBank/DDBJ whole genome shotgun (WGS) entry which is preliminary data.</text>
</comment>
<comment type="function">
    <text evidence="1 9">May be involved in recombinational repair of damaged DNA.</text>
</comment>
<dbReference type="Proteomes" id="UP001205920">
    <property type="component" value="Unassembled WGS sequence"/>
</dbReference>
<evidence type="ECO:0000256" key="6">
    <source>
        <dbReference type="ARBA" id="ARBA00022840"/>
    </source>
</evidence>
<dbReference type="CDD" id="cd03241">
    <property type="entry name" value="ABC_RecN"/>
    <property type="match status" value="1"/>
</dbReference>
<dbReference type="PANTHER" id="PTHR11059">
    <property type="entry name" value="DNA REPAIR PROTEIN RECN"/>
    <property type="match status" value="1"/>
</dbReference>
<comment type="similarity">
    <text evidence="2 9">Belongs to the RecN family.</text>
</comment>
<evidence type="ECO:0000256" key="4">
    <source>
        <dbReference type="ARBA" id="ARBA00022741"/>
    </source>
</evidence>
<gene>
    <name evidence="12" type="primary">recN</name>
    <name evidence="12" type="ORF">JMN37_09510</name>
</gene>
<keyword evidence="13" id="KW-1185">Reference proteome</keyword>
<reference evidence="12 13" key="1">
    <citation type="submission" date="2021-01" db="EMBL/GenBank/DDBJ databases">
        <title>Identification and Characterization of Corynebacterium sp.</title>
        <authorList>
            <person name="Luo Q."/>
            <person name="Qu P."/>
            <person name="Chen Q."/>
        </authorList>
    </citation>
    <scope>NUCLEOTIDE SEQUENCE [LARGE SCALE GENOMIC DNA]</scope>
    <source>
        <strain evidence="12 13">MC-18</strain>
    </source>
</reference>
<keyword evidence="7 9" id="KW-0234">DNA repair</keyword>
<dbReference type="InterPro" id="IPR004604">
    <property type="entry name" value="DNA_recomb/repair_RecN"/>
</dbReference>
<organism evidence="12 13">
    <name type="scientific">Corynebacterium lipophilum</name>
    <dbReference type="NCBI Taxonomy" id="2804918"/>
    <lineage>
        <taxon>Bacteria</taxon>
        <taxon>Bacillati</taxon>
        <taxon>Actinomycetota</taxon>
        <taxon>Actinomycetes</taxon>
        <taxon>Mycobacteriales</taxon>
        <taxon>Corynebacteriaceae</taxon>
        <taxon>Corynebacterium</taxon>
    </lineage>
</organism>
<dbReference type="InterPro" id="IPR027417">
    <property type="entry name" value="P-loop_NTPase"/>
</dbReference>
<evidence type="ECO:0000313" key="13">
    <source>
        <dbReference type="Proteomes" id="UP001205920"/>
    </source>
</evidence>
<evidence type="ECO:0000256" key="3">
    <source>
        <dbReference type="ARBA" id="ARBA00021315"/>
    </source>
</evidence>
<evidence type="ECO:0000256" key="10">
    <source>
        <dbReference type="SAM" id="Coils"/>
    </source>
</evidence>
<proteinExistence type="inferred from homology"/>
<dbReference type="Pfam" id="PF02463">
    <property type="entry name" value="SMC_N"/>
    <property type="match status" value="1"/>
</dbReference>
<dbReference type="GO" id="GO:0043590">
    <property type="term" value="C:bacterial nucleoid"/>
    <property type="evidence" value="ECO:0007669"/>
    <property type="project" value="TreeGrafter"/>
</dbReference>
<dbReference type="AlphaFoldDB" id="A0AAW5HXE2"/>
<accession>A0AAW5HXE2</accession>
<dbReference type="PANTHER" id="PTHR11059:SF0">
    <property type="entry name" value="DNA REPAIR PROTEIN RECN"/>
    <property type="match status" value="1"/>
</dbReference>
<dbReference type="SUPFAM" id="SSF52540">
    <property type="entry name" value="P-loop containing nucleoside triphosphate hydrolases"/>
    <property type="match status" value="2"/>
</dbReference>
<evidence type="ECO:0000256" key="1">
    <source>
        <dbReference type="ARBA" id="ARBA00003618"/>
    </source>
</evidence>
<evidence type="ECO:0000256" key="8">
    <source>
        <dbReference type="ARBA" id="ARBA00033408"/>
    </source>
</evidence>
<keyword evidence="10" id="KW-0175">Coiled coil</keyword>
<keyword evidence="6" id="KW-0067">ATP-binding</keyword>
<dbReference type="GO" id="GO:0006281">
    <property type="term" value="P:DNA repair"/>
    <property type="evidence" value="ECO:0007669"/>
    <property type="project" value="UniProtKB-KW"/>
</dbReference>
<dbReference type="FunFam" id="3.40.50.300:FF:000319">
    <property type="entry name" value="DNA repair protein RecN"/>
    <property type="match status" value="1"/>
</dbReference>
<keyword evidence="4" id="KW-0547">Nucleotide-binding</keyword>
<evidence type="ECO:0000256" key="9">
    <source>
        <dbReference type="PIRNR" id="PIRNR003128"/>
    </source>
</evidence>